<dbReference type="GO" id="GO:0016301">
    <property type="term" value="F:kinase activity"/>
    <property type="evidence" value="ECO:0007669"/>
    <property type="project" value="UniProtKB-KW"/>
</dbReference>
<sequence>MKMSGILETPPSEDTDWGQSRAYSVLDFSRRDVRPIADTSTRPSGLTRLLDSPSAPIMNPFSHLVRSSRLRSPLEDDPEPMIAITVYFPHAEAPYGASLVLELHEEARVDELVGLALWSYWEKGWFPQLSINHTESHKATQMFLSSWNVFPVNDGFVNYEHGAHDPSDKVRLLNGVVDFALLRASEDDNRKFKLGHRKSYSLPSNRMSLLLHARKKSQGSKNSSTKSVFVRKESSSSSDELEFEIPIFTEMQDIVRRACKLFDLSHSEDYVLMALDVKKALRTISPSHRLSSFPDAVEFTLAKLGSSPSSPAIRHSSLPNSYTYVKRP</sequence>
<keyword evidence="2" id="KW-0418">Kinase</keyword>
<comment type="caution">
    <text evidence="2">The sequence shown here is derived from an EMBL/GenBank/DDBJ whole genome shotgun (WGS) entry which is preliminary data.</text>
</comment>
<organism evidence="2 3">
    <name type="scientific">Marasmius crinis-equi</name>
    <dbReference type="NCBI Taxonomy" id="585013"/>
    <lineage>
        <taxon>Eukaryota</taxon>
        <taxon>Fungi</taxon>
        <taxon>Dikarya</taxon>
        <taxon>Basidiomycota</taxon>
        <taxon>Agaricomycotina</taxon>
        <taxon>Agaricomycetes</taxon>
        <taxon>Agaricomycetidae</taxon>
        <taxon>Agaricales</taxon>
        <taxon>Marasmiineae</taxon>
        <taxon>Marasmiaceae</taxon>
        <taxon>Marasmius</taxon>
    </lineage>
</organism>
<name>A0ABR3FFW3_9AGAR</name>
<protein>
    <submittedName>
        <fullName evidence="2">Component of a membrane-bound complex containing the Tor2p kinase</fullName>
    </submittedName>
</protein>
<dbReference type="InterPro" id="IPR031567">
    <property type="entry name" value="CRIM_dom"/>
</dbReference>
<gene>
    <name evidence="2" type="primary">AVO1_2</name>
    <name evidence="2" type="ORF">V5O48_007756</name>
</gene>
<dbReference type="Proteomes" id="UP001465976">
    <property type="component" value="Unassembled WGS sequence"/>
</dbReference>
<reference evidence="2 3" key="1">
    <citation type="submission" date="2024-02" db="EMBL/GenBank/DDBJ databases">
        <title>A draft genome for the cacao thread blight pathogen Marasmius crinis-equi.</title>
        <authorList>
            <person name="Cohen S.P."/>
            <person name="Baruah I.K."/>
            <person name="Amoako-Attah I."/>
            <person name="Bukari Y."/>
            <person name="Meinhardt L.W."/>
            <person name="Bailey B.A."/>
        </authorList>
    </citation>
    <scope>NUCLEOTIDE SEQUENCE [LARGE SCALE GENOMIC DNA]</scope>
    <source>
        <strain evidence="2 3">GH-76</strain>
    </source>
</reference>
<dbReference type="EMBL" id="JBAHYK010000420">
    <property type="protein sequence ID" value="KAL0574190.1"/>
    <property type="molecule type" value="Genomic_DNA"/>
</dbReference>
<proteinExistence type="predicted"/>
<evidence type="ECO:0000259" key="1">
    <source>
        <dbReference type="Pfam" id="PF16978"/>
    </source>
</evidence>
<accession>A0ABR3FFW3</accession>
<dbReference type="Pfam" id="PF16978">
    <property type="entry name" value="CRIM"/>
    <property type="match status" value="1"/>
</dbReference>
<evidence type="ECO:0000313" key="3">
    <source>
        <dbReference type="Proteomes" id="UP001465976"/>
    </source>
</evidence>
<feature type="domain" description="CRIM" evidence="1">
    <location>
        <begin position="44"/>
        <end position="189"/>
    </location>
</feature>
<keyword evidence="2" id="KW-0808">Transferase</keyword>
<evidence type="ECO:0000313" key="2">
    <source>
        <dbReference type="EMBL" id="KAL0574190.1"/>
    </source>
</evidence>
<keyword evidence="3" id="KW-1185">Reference proteome</keyword>